<gene>
    <name evidence="1" type="ORF">BpHYR1_041898</name>
</gene>
<comment type="caution">
    <text evidence="1">The sequence shown here is derived from an EMBL/GenBank/DDBJ whole genome shotgun (WGS) entry which is preliminary data.</text>
</comment>
<sequence length="264" mass="28980">MVGGRKITNNYSDNIPSCSNKISHIHWHFVNLSAVVLFNVSQYSDVIIHDKIDGDTLAAKAARAAYSVNVELAIVGQVVVDHQRHLLHVDASGPHVRRDQHSAHATSELFHDRISFRLFHVPVHRGHPFVQHFVGLVQNQQLYVSGLQVAPMNHVNDPARRARHNVLPIVQLFDVVSQTGSADASVTLHSPSANTTCWICTASSRVGDSTRACVSLSRVSIICSVEMANVAVLPVPDCDWAMTSRPDTIGTMARCWMADGFSKP</sequence>
<accession>A0A3M7S1R7</accession>
<dbReference type="Proteomes" id="UP000276133">
    <property type="component" value="Unassembled WGS sequence"/>
</dbReference>
<proteinExistence type="predicted"/>
<dbReference type="EMBL" id="REGN01002201">
    <property type="protein sequence ID" value="RNA29565.1"/>
    <property type="molecule type" value="Genomic_DNA"/>
</dbReference>
<protein>
    <submittedName>
        <fullName evidence="1">Uncharacterized protein</fullName>
    </submittedName>
</protein>
<dbReference type="AntiFam" id="ANF00149">
    <property type="entry name" value="Shadow ORF (opposite cshA)"/>
</dbReference>
<name>A0A3M7S1R7_BRAPC</name>
<organism evidence="1 2">
    <name type="scientific">Brachionus plicatilis</name>
    <name type="common">Marine rotifer</name>
    <name type="synonym">Brachionus muelleri</name>
    <dbReference type="NCBI Taxonomy" id="10195"/>
    <lineage>
        <taxon>Eukaryota</taxon>
        <taxon>Metazoa</taxon>
        <taxon>Spiralia</taxon>
        <taxon>Gnathifera</taxon>
        <taxon>Rotifera</taxon>
        <taxon>Eurotatoria</taxon>
        <taxon>Monogononta</taxon>
        <taxon>Pseudotrocha</taxon>
        <taxon>Ploima</taxon>
        <taxon>Brachionidae</taxon>
        <taxon>Brachionus</taxon>
    </lineage>
</organism>
<keyword evidence="2" id="KW-1185">Reference proteome</keyword>
<dbReference type="AlphaFoldDB" id="A0A3M7S1R7"/>
<reference evidence="1 2" key="1">
    <citation type="journal article" date="2018" name="Sci. Rep.">
        <title>Genomic signatures of local adaptation to the degree of environmental predictability in rotifers.</title>
        <authorList>
            <person name="Franch-Gras L."/>
            <person name="Hahn C."/>
            <person name="Garcia-Roger E.M."/>
            <person name="Carmona M.J."/>
            <person name="Serra M."/>
            <person name="Gomez A."/>
        </authorList>
    </citation>
    <scope>NUCLEOTIDE SEQUENCE [LARGE SCALE GENOMIC DNA]</scope>
    <source>
        <strain evidence="1">HYR1</strain>
    </source>
</reference>
<evidence type="ECO:0000313" key="1">
    <source>
        <dbReference type="EMBL" id="RNA29565.1"/>
    </source>
</evidence>
<evidence type="ECO:0000313" key="2">
    <source>
        <dbReference type="Proteomes" id="UP000276133"/>
    </source>
</evidence>